<reference evidence="3" key="1">
    <citation type="journal article" date="2006" name="BMC Evol. Biol.">
        <title>Recovery and evolutionary analysis of complete integron gene cassette arrays from Vibrio.</title>
        <authorList>
            <person name="Boucher Y."/>
            <person name="Nesbo C.L."/>
            <person name="Joss M.J."/>
            <person name="Robinson A."/>
            <person name="Mabbutt B.C."/>
            <person name="Gillings M.R."/>
            <person name="Doolittle W.F."/>
            <person name="Stokes H.W."/>
        </authorList>
    </citation>
    <scope>NUCLEOTIDE SEQUENCE</scope>
    <source>
        <strain evidence="3">DAT722</strain>
    </source>
</reference>
<sequence>MNSINDVIKQHEDEIIKKEKSLSGIYSPSRIPIWCIAASILVIISSLPSGIELSWSVALLSGVFGIPIGLFTWWLFRDICRSSVNYNKRQLLVIGSRAIADDLKEDFFTKLVTINFKYIDRYYDRTESQAKSAFFITVLVAVVSFLLIVSGVVMSYLGKVEPSYIATFSGILGEFIASVFFYLYNGTVKKMSEYHSKLVLTQNIGIALKVSESLPDKERVTVQAGLVEQLTSNVNEHLIGVNTA</sequence>
<dbReference type="AlphaFoldDB" id="Q2F9S8"/>
<dbReference type="Pfam" id="PF20712">
    <property type="entry name" value="CyanoTRADDas_TM"/>
    <property type="match status" value="1"/>
</dbReference>
<keyword evidence="1" id="KW-0472">Membrane</keyword>
<accession>Q2F9S8</accession>
<dbReference type="InterPro" id="IPR048567">
    <property type="entry name" value="CyanoTRADDas_TM"/>
</dbReference>
<evidence type="ECO:0000256" key="1">
    <source>
        <dbReference type="SAM" id="Phobius"/>
    </source>
</evidence>
<feature type="transmembrane region" description="Helical" evidence="1">
    <location>
        <begin position="163"/>
        <end position="184"/>
    </location>
</feature>
<evidence type="ECO:0000259" key="2">
    <source>
        <dbReference type="Pfam" id="PF20712"/>
    </source>
</evidence>
<feature type="transmembrane region" description="Helical" evidence="1">
    <location>
        <begin position="133"/>
        <end position="157"/>
    </location>
</feature>
<feature type="transmembrane region" description="Helical" evidence="1">
    <location>
        <begin position="57"/>
        <end position="76"/>
    </location>
</feature>
<protein>
    <recommendedName>
        <fullName evidence="2">Cyanobacterial TRADD-N associated 2 transmembrane domain-containing protein</fullName>
    </recommendedName>
</protein>
<organism evidence="3">
    <name type="scientific">Vibrio sp. DAT722</name>
    <dbReference type="NCBI Taxonomy" id="344879"/>
    <lineage>
        <taxon>Bacteria</taxon>
        <taxon>Pseudomonadati</taxon>
        <taxon>Pseudomonadota</taxon>
        <taxon>Gammaproteobacteria</taxon>
        <taxon>Vibrionales</taxon>
        <taxon>Vibrionaceae</taxon>
        <taxon>Vibrio</taxon>
    </lineage>
</organism>
<evidence type="ECO:0000313" key="3">
    <source>
        <dbReference type="EMBL" id="ABA55943.1"/>
    </source>
</evidence>
<feature type="transmembrane region" description="Helical" evidence="1">
    <location>
        <begin position="31"/>
        <end position="51"/>
    </location>
</feature>
<dbReference type="EMBL" id="DQ139261">
    <property type="protein sequence ID" value="ABA55943.1"/>
    <property type="molecule type" value="Genomic_DNA"/>
</dbReference>
<name>Q2F9S8_9VIBR</name>
<keyword evidence="1" id="KW-1133">Transmembrane helix</keyword>
<feature type="domain" description="Cyanobacterial TRADD-N associated 2 transmembrane" evidence="2">
    <location>
        <begin position="128"/>
        <end position="191"/>
    </location>
</feature>
<proteinExistence type="predicted"/>
<keyword evidence="1" id="KW-0812">Transmembrane</keyword>